<keyword evidence="3" id="KW-1185">Reference proteome</keyword>
<reference evidence="2 3" key="1">
    <citation type="submission" date="2018-10" db="EMBL/GenBank/DDBJ databases">
        <title>Aeromicrobium sp. 9W16Y-2 whole genome shotgun sequence.</title>
        <authorList>
            <person name="Li F."/>
        </authorList>
    </citation>
    <scope>NUCLEOTIDE SEQUENCE [LARGE SCALE GENOMIC DNA]</scope>
    <source>
        <strain evidence="2 3">9W16Y-2</strain>
    </source>
</reference>
<name>A0A3L8PKN3_9ACTN</name>
<feature type="chain" id="PRO_5039541311" evidence="1">
    <location>
        <begin position="25"/>
        <end position="134"/>
    </location>
</feature>
<feature type="signal peptide" evidence="1">
    <location>
        <begin position="1"/>
        <end position="24"/>
    </location>
</feature>
<evidence type="ECO:0000256" key="1">
    <source>
        <dbReference type="SAM" id="SignalP"/>
    </source>
</evidence>
<dbReference type="RefSeq" id="WP_121794925.1">
    <property type="nucleotide sequence ID" value="NZ_RDBF01000010.1"/>
</dbReference>
<comment type="caution">
    <text evidence="2">The sequence shown here is derived from an EMBL/GenBank/DDBJ whole genome shotgun (WGS) entry which is preliminary data.</text>
</comment>
<organism evidence="2 3">
    <name type="scientific">Aeromicrobium phragmitis</name>
    <dbReference type="NCBI Taxonomy" id="2478914"/>
    <lineage>
        <taxon>Bacteria</taxon>
        <taxon>Bacillati</taxon>
        <taxon>Actinomycetota</taxon>
        <taxon>Actinomycetes</taxon>
        <taxon>Propionibacteriales</taxon>
        <taxon>Nocardioidaceae</taxon>
        <taxon>Aeromicrobium</taxon>
    </lineage>
</organism>
<gene>
    <name evidence="2" type="ORF">D9V41_12555</name>
</gene>
<evidence type="ECO:0000313" key="3">
    <source>
        <dbReference type="Proteomes" id="UP000282515"/>
    </source>
</evidence>
<protein>
    <submittedName>
        <fullName evidence="2">Uncharacterized protein</fullName>
    </submittedName>
</protein>
<dbReference type="AlphaFoldDB" id="A0A3L8PKN3"/>
<accession>A0A3L8PKN3</accession>
<keyword evidence="1" id="KW-0732">Signal</keyword>
<sequence length="134" mass="14414">MDRRAWWRAGAAWACAAAVVAALAWEAHSSSPGLPFGALAADVYSDELDGCREVVKRVERGRLSAPEAEDVESDRQYAAQLLDADRNIRGFGVSTCGDVRVVSIGVASYRVSVPAVLPRGTAVVAYYQPPIFLF</sequence>
<evidence type="ECO:0000313" key="2">
    <source>
        <dbReference type="EMBL" id="RLV55148.1"/>
    </source>
</evidence>
<dbReference type="EMBL" id="RDBF01000010">
    <property type="protein sequence ID" value="RLV55148.1"/>
    <property type="molecule type" value="Genomic_DNA"/>
</dbReference>
<proteinExistence type="predicted"/>
<dbReference type="Proteomes" id="UP000282515">
    <property type="component" value="Unassembled WGS sequence"/>
</dbReference>